<keyword evidence="1" id="KW-0812">Transmembrane</keyword>
<organism evidence="2 3">
    <name type="scientific">Halobacillus salinus</name>
    <dbReference type="NCBI Taxonomy" id="192814"/>
    <lineage>
        <taxon>Bacteria</taxon>
        <taxon>Bacillati</taxon>
        <taxon>Bacillota</taxon>
        <taxon>Bacilli</taxon>
        <taxon>Bacillales</taxon>
        <taxon>Bacillaceae</taxon>
        <taxon>Halobacillus</taxon>
    </lineage>
</organism>
<dbReference type="AlphaFoldDB" id="A0A4Z0GYN7"/>
<evidence type="ECO:0000313" key="3">
    <source>
        <dbReference type="Proteomes" id="UP000297982"/>
    </source>
</evidence>
<dbReference type="STRING" id="192814.GCA_900166575_02697"/>
<evidence type="ECO:0000313" key="2">
    <source>
        <dbReference type="EMBL" id="TGB02934.1"/>
    </source>
</evidence>
<evidence type="ECO:0000256" key="1">
    <source>
        <dbReference type="SAM" id="Phobius"/>
    </source>
</evidence>
<keyword evidence="1" id="KW-1133">Transmembrane helix</keyword>
<gene>
    <name evidence="2" type="ORF">E4663_12350</name>
</gene>
<name>A0A4Z0GYN7_9BACI</name>
<reference evidence="2 3" key="1">
    <citation type="journal article" date="2003" name="Int. J. Syst. Evol. Microbiol.">
        <title>Halobacillus salinus sp. nov., isolated from a salt lake on the coast of the East Sea in Korea.</title>
        <authorList>
            <person name="Yoon J.H."/>
            <person name="Kang K.H."/>
            <person name="Park Y.H."/>
        </authorList>
    </citation>
    <scope>NUCLEOTIDE SEQUENCE [LARGE SCALE GENOMIC DNA]</scope>
    <source>
        <strain evidence="2 3">HSL-3</strain>
    </source>
</reference>
<dbReference type="Proteomes" id="UP000297982">
    <property type="component" value="Unassembled WGS sequence"/>
</dbReference>
<feature type="transmembrane region" description="Helical" evidence="1">
    <location>
        <begin position="12"/>
        <end position="30"/>
    </location>
</feature>
<keyword evidence="3" id="KW-1185">Reference proteome</keyword>
<protein>
    <submittedName>
        <fullName evidence="2">Uncharacterized protein</fullName>
    </submittedName>
</protein>
<dbReference type="RefSeq" id="WP_135327842.1">
    <property type="nucleotide sequence ID" value="NZ_SRJC01000002.1"/>
</dbReference>
<keyword evidence="1" id="KW-0472">Membrane</keyword>
<comment type="caution">
    <text evidence="2">The sequence shown here is derived from an EMBL/GenBank/DDBJ whole genome shotgun (WGS) entry which is preliminary data.</text>
</comment>
<accession>A0A4Z0GYN7</accession>
<dbReference type="EMBL" id="SRJC01000002">
    <property type="protein sequence ID" value="TGB02934.1"/>
    <property type="molecule type" value="Genomic_DNA"/>
</dbReference>
<proteinExistence type="predicted"/>
<sequence length="197" mass="23256">MKRSRAYSLLKKGLPFLTIVFLVYGIYVHMQYQQLHNRLHDQNQDRLGMVIHISENLTANLEEFIKLQNNRDQPKVKEDMDQAWRMVMGQKESIDSNLNGMIVGQTDEQSNLNLLRHSLVNVNRTLLHMTEKFLEQQSYALKQEEKKELIAVLNVYERMQEYRNDEVIHVYQLLQSIKGPIHQLDPHTADMLKEVDP</sequence>